<feature type="compositionally biased region" description="Basic and acidic residues" evidence="1">
    <location>
        <begin position="302"/>
        <end position="318"/>
    </location>
</feature>
<sequence length="363" mass="39534">MEPNKSPNHALEGSSSESSITSGSSHSISSSLSFSVGTYVMASWRNNFEYLAEILAVRQRARSMLGGSGDRCEYKLRFVWDHIIEWTPASRLRAASRFEIDYVLKFCREHGGEGAGKTPPPAPPVQTKSASESPLTTSFRRTVASTSIKSSKSPQEPLKKQGNHPVKSNGTSKKLKLNSSAKGANSSPQIIENHPDHGITSVTSISSTRKPRSGRNLLGSPVLTTSASSTDPATCRSNANNISSITSSNNVPTSGATTHLISAPLPFSLEGSVELDDMVYDRSVAQFHEACRKRRQLKRQAIEQERQQSEQSSRKCDVKGVFTDTTTPLSGSFSEESMCDVSKEPPLMPVSRLLRHFEETEVS</sequence>
<feature type="region of interest" description="Disordered" evidence="1">
    <location>
        <begin position="1"/>
        <end position="30"/>
    </location>
</feature>
<evidence type="ECO:0000313" key="2">
    <source>
        <dbReference type="EMBL" id="VEL28394.1"/>
    </source>
</evidence>
<feature type="region of interest" description="Disordered" evidence="1">
    <location>
        <begin position="302"/>
        <end position="344"/>
    </location>
</feature>
<feature type="compositionally biased region" description="Low complexity" evidence="1">
    <location>
        <begin position="14"/>
        <end position="30"/>
    </location>
</feature>
<dbReference type="Proteomes" id="UP000784294">
    <property type="component" value="Unassembled WGS sequence"/>
</dbReference>
<evidence type="ECO:0000313" key="3">
    <source>
        <dbReference type="Proteomes" id="UP000784294"/>
    </source>
</evidence>
<dbReference type="AlphaFoldDB" id="A0A448X567"/>
<evidence type="ECO:0008006" key="4">
    <source>
        <dbReference type="Google" id="ProtNLM"/>
    </source>
</evidence>
<dbReference type="EMBL" id="CAAALY010094774">
    <property type="protein sequence ID" value="VEL28394.1"/>
    <property type="molecule type" value="Genomic_DNA"/>
</dbReference>
<evidence type="ECO:0000256" key="1">
    <source>
        <dbReference type="SAM" id="MobiDB-lite"/>
    </source>
</evidence>
<keyword evidence="3" id="KW-1185">Reference proteome</keyword>
<feature type="compositionally biased region" description="Polar residues" evidence="1">
    <location>
        <begin position="323"/>
        <end position="335"/>
    </location>
</feature>
<feature type="compositionally biased region" description="Polar residues" evidence="1">
    <location>
        <begin position="222"/>
        <end position="235"/>
    </location>
</feature>
<gene>
    <name evidence="2" type="ORF">PXEA_LOCUS21834</name>
</gene>
<name>A0A448X567_9PLAT</name>
<accession>A0A448X567</accession>
<feature type="compositionally biased region" description="Polar residues" evidence="1">
    <location>
        <begin position="126"/>
        <end position="154"/>
    </location>
</feature>
<comment type="caution">
    <text evidence="2">The sequence shown here is derived from an EMBL/GenBank/DDBJ whole genome shotgun (WGS) entry which is preliminary data.</text>
</comment>
<reference evidence="2" key="1">
    <citation type="submission" date="2018-11" db="EMBL/GenBank/DDBJ databases">
        <authorList>
            <consortium name="Pathogen Informatics"/>
        </authorList>
    </citation>
    <scope>NUCLEOTIDE SEQUENCE</scope>
</reference>
<feature type="compositionally biased region" description="Polar residues" evidence="1">
    <location>
        <begin position="166"/>
        <end position="190"/>
    </location>
</feature>
<feature type="region of interest" description="Disordered" evidence="1">
    <location>
        <begin position="112"/>
        <end position="235"/>
    </location>
</feature>
<organism evidence="2 3">
    <name type="scientific">Protopolystoma xenopodis</name>
    <dbReference type="NCBI Taxonomy" id="117903"/>
    <lineage>
        <taxon>Eukaryota</taxon>
        <taxon>Metazoa</taxon>
        <taxon>Spiralia</taxon>
        <taxon>Lophotrochozoa</taxon>
        <taxon>Platyhelminthes</taxon>
        <taxon>Monogenea</taxon>
        <taxon>Polyopisthocotylea</taxon>
        <taxon>Polystomatidea</taxon>
        <taxon>Polystomatidae</taxon>
        <taxon>Protopolystoma</taxon>
    </lineage>
</organism>
<protein>
    <recommendedName>
        <fullName evidence="4">Chromo domain-containing protein</fullName>
    </recommendedName>
</protein>
<dbReference type="OrthoDB" id="6278338at2759"/>
<proteinExistence type="predicted"/>